<name>A0AAE0N8E2_9PEZI</name>
<sequence>MSSSSSASRGTPASAALKPQHNGQQQATSVPKKQSTLKQSEKPHAGKLLAEEKSKKTPAAEKESDENQPRTTWTERLKRKPDIDVDINTQNVSWLSMTIKAIVSVPSKKFQYVQFLPNWDLNPAKYRDNRNLWHNDIFLRAVKSLWLVAKPPRSKKTLLPSKDRKADEVGNIWALYLLLKDPCEHTDVQGFVTTAPRKKRAVRIDVNMTNVKAEKTNDKKNGVKAQIVVSWVDEPSPNKFAYCCDKIDFQGCVADFLGSLYVSQPCMMLHESVDDGLGGRWWYWWMIMHQIAVYQRGTGGKFGISADPVKAWAEGGKLVNGYDGSGKMTGKKYPLPEGIILPVGLDMDRNLESEDSDGSGGDNWLNDWYRRTRPIFHRNGYDHRLDKKNP</sequence>
<accession>A0AAE0N8E2</accession>
<comment type="caution">
    <text evidence="2">The sequence shown here is derived from an EMBL/GenBank/DDBJ whole genome shotgun (WGS) entry which is preliminary data.</text>
</comment>
<gene>
    <name evidence="2" type="ORF">B0H63DRAFT_548885</name>
</gene>
<feature type="compositionally biased region" description="Low complexity" evidence="1">
    <location>
        <begin position="1"/>
        <end position="16"/>
    </location>
</feature>
<feature type="compositionally biased region" description="Basic and acidic residues" evidence="1">
    <location>
        <begin position="39"/>
        <end position="77"/>
    </location>
</feature>
<evidence type="ECO:0000313" key="3">
    <source>
        <dbReference type="Proteomes" id="UP001285441"/>
    </source>
</evidence>
<protein>
    <submittedName>
        <fullName evidence="2">Uncharacterized protein</fullName>
    </submittedName>
</protein>
<dbReference type="Proteomes" id="UP001285441">
    <property type="component" value="Unassembled WGS sequence"/>
</dbReference>
<organism evidence="2 3">
    <name type="scientific">Podospora didyma</name>
    <dbReference type="NCBI Taxonomy" id="330526"/>
    <lineage>
        <taxon>Eukaryota</taxon>
        <taxon>Fungi</taxon>
        <taxon>Dikarya</taxon>
        <taxon>Ascomycota</taxon>
        <taxon>Pezizomycotina</taxon>
        <taxon>Sordariomycetes</taxon>
        <taxon>Sordariomycetidae</taxon>
        <taxon>Sordariales</taxon>
        <taxon>Podosporaceae</taxon>
        <taxon>Podospora</taxon>
    </lineage>
</organism>
<evidence type="ECO:0000256" key="1">
    <source>
        <dbReference type="SAM" id="MobiDB-lite"/>
    </source>
</evidence>
<dbReference type="AlphaFoldDB" id="A0AAE0N8E2"/>
<feature type="region of interest" description="Disordered" evidence="1">
    <location>
        <begin position="1"/>
        <end position="77"/>
    </location>
</feature>
<evidence type="ECO:0000313" key="2">
    <source>
        <dbReference type="EMBL" id="KAK3374622.1"/>
    </source>
</evidence>
<reference evidence="2" key="2">
    <citation type="submission" date="2023-06" db="EMBL/GenBank/DDBJ databases">
        <authorList>
            <consortium name="Lawrence Berkeley National Laboratory"/>
            <person name="Haridas S."/>
            <person name="Hensen N."/>
            <person name="Bonometti L."/>
            <person name="Westerberg I."/>
            <person name="Brannstrom I.O."/>
            <person name="Guillou S."/>
            <person name="Cros-Aarteil S."/>
            <person name="Calhoun S."/>
            <person name="Kuo A."/>
            <person name="Mondo S."/>
            <person name="Pangilinan J."/>
            <person name="Riley R."/>
            <person name="LaButti K."/>
            <person name="Andreopoulos B."/>
            <person name="Lipzen A."/>
            <person name="Chen C."/>
            <person name="Yanf M."/>
            <person name="Daum C."/>
            <person name="Ng V."/>
            <person name="Clum A."/>
            <person name="Steindorff A."/>
            <person name="Ohm R."/>
            <person name="Martin F."/>
            <person name="Silar P."/>
            <person name="Natvig D."/>
            <person name="Lalanne C."/>
            <person name="Gautier V."/>
            <person name="Ament-velasquez S.L."/>
            <person name="Kruys A."/>
            <person name="Hutchinson M.I."/>
            <person name="Powell A.J."/>
            <person name="Barry K."/>
            <person name="Miller A.N."/>
            <person name="Grigoriev I.V."/>
            <person name="Debuchy R."/>
            <person name="Gladieux P."/>
            <person name="Thoren M.H."/>
            <person name="Johannesson H."/>
        </authorList>
    </citation>
    <scope>NUCLEOTIDE SEQUENCE</scope>
    <source>
        <strain evidence="2">CBS 232.78</strain>
    </source>
</reference>
<keyword evidence="3" id="KW-1185">Reference proteome</keyword>
<feature type="compositionally biased region" description="Polar residues" evidence="1">
    <location>
        <begin position="21"/>
        <end position="38"/>
    </location>
</feature>
<dbReference type="EMBL" id="JAULSW010000007">
    <property type="protein sequence ID" value="KAK3374622.1"/>
    <property type="molecule type" value="Genomic_DNA"/>
</dbReference>
<proteinExistence type="predicted"/>
<reference evidence="2" key="1">
    <citation type="journal article" date="2023" name="Mol. Phylogenet. Evol.">
        <title>Genome-scale phylogeny and comparative genomics of the fungal order Sordariales.</title>
        <authorList>
            <person name="Hensen N."/>
            <person name="Bonometti L."/>
            <person name="Westerberg I."/>
            <person name="Brannstrom I.O."/>
            <person name="Guillou S."/>
            <person name="Cros-Aarteil S."/>
            <person name="Calhoun S."/>
            <person name="Haridas S."/>
            <person name="Kuo A."/>
            <person name="Mondo S."/>
            <person name="Pangilinan J."/>
            <person name="Riley R."/>
            <person name="LaButti K."/>
            <person name="Andreopoulos B."/>
            <person name="Lipzen A."/>
            <person name="Chen C."/>
            <person name="Yan M."/>
            <person name="Daum C."/>
            <person name="Ng V."/>
            <person name="Clum A."/>
            <person name="Steindorff A."/>
            <person name="Ohm R.A."/>
            <person name="Martin F."/>
            <person name="Silar P."/>
            <person name="Natvig D.O."/>
            <person name="Lalanne C."/>
            <person name="Gautier V."/>
            <person name="Ament-Velasquez S.L."/>
            <person name="Kruys A."/>
            <person name="Hutchinson M.I."/>
            <person name="Powell A.J."/>
            <person name="Barry K."/>
            <person name="Miller A.N."/>
            <person name="Grigoriev I.V."/>
            <person name="Debuchy R."/>
            <person name="Gladieux P."/>
            <person name="Hiltunen Thoren M."/>
            <person name="Johannesson H."/>
        </authorList>
    </citation>
    <scope>NUCLEOTIDE SEQUENCE</scope>
    <source>
        <strain evidence="2">CBS 232.78</strain>
    </source>
</reference>